<dbReference type="InterPro" id="IPR036779">
    <property type="entry name" value="LysM_dom_sf"/>
</dbReference>
<evidence type="ECO:0000313" key="1">
    <source>
        <dbReference type="EMBL" id="BCS94503.1"/>
    </source>
</evidence>
<dbReference type="InterPro" id="IPR008861">
    <property type="entry name" value="GpX-like"/>
</dbReference>
<organism evidence="1 2">
    <name type="scientific">Desulfoluna limicola</name>
    <dbReference type="NCBI Taxonomy" id="2810562"/>
    <lineage>
        <taxon>Bacteria</taxon>
        <taxon>Pseudomonadati</taxon>
        <taxon>Thermodesulfobacteriota</taxon>
        <taxon>Desulfobacteria</taxon>
        <taxon>Desulfobacterales</taxon>
        <taxon>Desulfolunaceae</taxon>
        <taxon>Desulfoluna</taxon>
    </lineage>
</organism>
<accession>A0ABM7PBD4</accession>
<dbReference type="Pfam" id="PF05489">
    <property type="entry name" value="Phage_tail_X"/>
    <property type="match status" value="1"/>
</dbReference>
<reference evidence="1 2" key="1">
    <citation type="submission" date="2021-02" db="EMBL/GenBank/DDBJ databases">
        <title>Complete genome of Desulfoluna sp. strain ASN36.</title>
        <authorList>
            <person name="Takahashi A."/>
            <person name="Kojima H."/>
            <person name="Fukui M."/>
        </authorList>
    </citation>
    <scope>NUCLEOTIDE SEQUENCE [LARGE SCALE GENOMIC DNA]</scope>
    <source>
        <strain evidence="1 2">ASN36</strain>
    </source>
</reference>
<proteinExistence type="predicted"/>
<dbReference type="Gene3D" id="3.10.350.10">
    <property type="entry name" value="LysM domain"/>
    <property type="match status" value="1"/>
</dbReference>
<protein>
    <submittedName>
        <fullName evidence="1">Membrane protein</fullName>
    </submittedName>
</protein>
<keyword evidence="2" id="KW-1185">Reference proteome</keyword>
<gene>
    <name evidence="1" type="ORF">DSLASN_01350</name>
</gene>
<evidence type="ECO:0000313" key="2">
    <source>
        <dbReference type="Proteomes" id="UP001320148"/>
    </source>
</evidence>
<sequence length="66" mass="7457">MADLYTTKQGDMWDAIALARMGSEMHMARLIEANPDHRETVVFSAGIELVIPKSEKQTETVLPPWK</sequence>
<dbReference type="RefSeq" id="WP_236890819.1">
    <property type="nucleotide sequence ID" value="NZ_AP024488.1"/>
</dbReference>
<name>A0ABM7PBD4_9BACT</name>
<dbReference type="Proteomes" id="UP001320148">
    <property type="component" value="Chromosome"/>
</dbReference>
<dbReference type="EMBL" id="AP024488">
    <property type="protein sequence ID" value="BCS94503.1"/>
    <property type="molecule type" value="Genomic_DNA"/>
</dbReference>